<keyword evidence="1" id="KW-0812">Transmembrane</keyword>
<dbReference type="eggNOG" id="ENOG502ZGVI">
    <property type="taxonomic scope" value="Bacteria"/>
</dbReference>
<feature type="transmembrane region" description="Helical" evidence="1">
    <location>
        <begin position="260"/>
        <end position="280"/>
    </location>
</feature>
<feature type="transmembrane region" description="Helical" evidence="1">
    <location>
        <begin position="237"/>
        <end position="254"/>
    </location>
</feature>
<dbReference type="STRING" id="626523.GCWU000342_01768"/>
<dbReference type="EMBL" id="ACIP02000004">
    <property type="protein sequence ID" value="EEP27774.1"/>
    <property type="molecule type" value="Genomic_DNA"/>
</dbReference>
<feature type="transmembrane region" description="Helical" evidence="1">
    <location>
        <begin position="89"/>
        <end position="116"/>
    </location>
</feature>
<evidence type="ECO:0000256" key="1">
    <source>
        <dbReference type="SAM" id="Phobius"/>
    </source>
</evidence>
<feature type="transmembrane region" description="Helical" evidence="1">
    <location>
        <begin position="311"/>
        <end position="335"/>
    </location>
</feature>
<keyword evidence="1" id="KW-1133">Transmembrane helix</keyword>
<feature type="transmembrane region" description="Helical" evidence="1">
    <location>
        <begin position="45"/>
        <end position="69"/>
    </location>
</feature>
<sequence length="336" mass="38451">MTKSINWREAIHLRKMKREDARRQPGFLPDHSDAWCQNILSLQKFVFLAGAIISANATLVLIATSMHSGQALLLIKQVIDQLVDQVADLIPVILVLGFLAGPLCLFAIWCLIYFFVTRGILQGIFRTGTYLEMTGTRHVGLFGNERKISYDDWAMSIRQGHYFYDSTAVSFFCRGARLSFHYEIGSLDDRKHTEECYKIFCQHLPLGMLEEMPRFYLDQGRLFDHKYFYEAAFRNRFFLVILFFAAGMVLIGNYGTLSNLLAIGLPVLYAVSCGALLHSYDKNRRLYAQNKEAVIHQTGGKARGHVRYYPALLLEIIFFIAVYAVNVILLCALFQR</sequence>
<gene>
    <name evidence="2" type="ORF">GCWU000342_01768</name>
</gene>
<accession>C4GCS4</accession>
<dbReference type="Proteomes" id="UP000003494">
    <property type="component" value="Unassembled WGS sequence"/>
</dbReference>
<dbReference type="HOGENOM" id="CLU_826093_0_0_9"/>
<evidence type="ECO:0000313" key="3">
    <source>
        <dbReference type="Proteomes" id="UP000003494"/>
    </source>
</evidence>
<keyword evidence="3" id="KW-1185">Reference proteome</keyword>
<dbReference type="AlphaFoldDB" id="C4GCS4"/>
<comment type="caution">
    <text evidence="2">The sequence shown here is derived from an EMBL/GenBank/DDBJ whole genome shotgun (WGS) entry which is preliminary data.</text>
</comment>
<name>C4GCS4_9FIRM</name>
<protein>
    <submittedName>
        <fullName evidence="2">Uncharacterized protein</fullName>
    </submittedName>
</protein>
<dbReference type="RefSeq" id="WP_006906765.1">
    <property type="nucleotide sequence ID" value="NZ_GG665867.1"/>
</dbReference>
<proteinExistence type="predicted"/>
<reference evidence="2" key="1">
    <citation type="submission" date="2009-04" db="EMBL/GenBank/DDBJ databases">
        <authorList>
            <person name="Weinstock G."/>
            <person name="Sodergren E."/>
            <person name="Clifton S."/>
            <person name="Fulton L."/>
            <person name="Fulton B."/>
            <person name="Courtney L."/>
            <person name="Fronick C."/>
            <person name="Harrison M."/>
            <person name="Strong C."/>
            <person name="Farmer C."/>
            <person name="Delahaunty K."/>
            <person name="Markovic C."/>
            <person name="Hall O."/>
            <person name="Minx P."/>
            <person name="Tomlinson C."/>
            <person name="Mitreva M."/>
            <person name="Nelson J."/>
            <person name="Hou S."/>
            <person name="Wollam A."/>
            <person name="Pepin K.H."/>
            <person name="Johnson M."/>
            <person name="Bhonagiri V."/>
            <person name="Nash W.E."/>
            <person name="Warren W."/>
            <person name="Chinwalla A."/>
            <person name="Mardis E.R."/>
            <person name="Wilson R.K."/>
        </authorList>
    </citation>
    <scope>NUCLEOTIDE SEQUENCE [LARGE SCALE GENOMIC DNA]</scope>
    <source>
        <strain evidence="2">DSM 14600</strain>
    </source>
</reference>
<keyword evidence="1" id="KW-0472">Membrane</keyword>
<organism evidence="2 3">
    <name type="scientific">Shuttleworthella satelles DSM 14600</name>
    <dbReference type="NCBI Taxonomy" id="626523"/>
    <lineage>
        <taxon>Bacteria</taxon>
        <taxon>Bacillati</taxon>
        <taxon>Bacillota</taxon>
        <taxon>Clostridia</taxon>
        <taxon>Lachnospirales</taxon>
        <taxon>Lachnospiraceae</taxon>
        <taxon>Shuttleworthella</taxon>
    </lineage>
</organism>
<evidence type="ECO:0000313" key="2">
    <source>
        <dbReference type="EMBL" id="EEP27774.1"/>
    </source>
</evidence>